<dbReference type="InterPro" id="IPR052895">
    <property type="entry name" value="HetReg/Transcr_Mod"/>
</dbReference>
<evidence type="ECO:0000313" key="2">
    <source>
        <dbReference type="EMBL" id="KAF2198951.1"/>
    </source>
</evidence>
<dbReference type="InterPro" id="IPR010730">
    <property type="entry name" value="HET"/>
</dbReference>
<organism evidence="2 3">
    <name type="scientific">Delitschia confertaspora ATCC 74209</name>
    <dbReference type="NCBI Taxonomy" id="1513339"/>
    <lineage>
        <taxon>Eukaryota</taxon>
        <taxon>Fungi</taxon>
        <taxon>Dikarya</taxon>
        <taxon>Ascomycota</taxon>
        <taxon>Pezizomycotina</taxon>
        <taxon>Dothideomycetes</taxon>
        <taxon>Pleosporomycetidae</taxon>
        <taxon>Pleosporales</taxon>
        <taxon>Delitschiaceae</taxon>
        <taxon>Delitschia</taxon>
    </lineage>
</organism>
<feature type="domain" description="Heterokaryon incompatibility" evidence="1">
    <location>
        <begin position="18"/>
        <end position="115"/>
    </location>
</feature>
<gene>
    <name evidence="2" type="ORF">GQ43DRAFT_359511</name>
</gene>
<sequence>DELYCDIIHVNLFDHPKYEALSYTWATYTWAYPEGDATPLKRIFCQGKYIPITSNCELAIRRLRQPVGKRIVWIDALCINQSDVRERNHQVSLMKQIYSSSVQTVVYLGEPYWTSDRAIAFFEGSNLENV</sequence>
<accession>A0A9P4MQ46</accession>
<proteinExistence type="predicted"/>
<name>A0A9P4MQ46_9PLEO</name>
<feature type="non-terminal residue" evidence="2">
    <location>
        <position position="130"/>
    </location>
</feature>
<dbReference type="AlphaFoldDB" id="A0A9P4MQ46"/>
<evidence type="ECO:0000313" key="3">
    <source>
        <dbReference type="Proteomes" id="UP000799536"/>
    </source>
</evidence>
<dbReference type="EMBL" id="ML994106">
    <property type="protein sequence ID" value="KAF2198951.1"/>
    <property type="molecule type" value="Genomic_DNA"/>
</dbReference>
<comment type="caution">
    <text evidence="2">The sequence shown here is derived from an EMBL/GenBank/DDBJ whole genome shotgun (WGS) entry which is preliminary data.</text>
</comment>
<dbReference type="PANTHER" id="PTHR24148:SF73">
    <property type="entry name" value="HET DOMAIN PROTEIN (AFU_ORTHOLOGUE AFUA_8G01020)"/>
    <property type="match status" value="1"/>
</dbReference>
<dbReference type="Pfam" id="PF06985">
    <property type="entry name" value="HET"/>
    <property type="match status" value="1"/>
</dbReference>
<dbReference type="Proteomes" id="UP000799536">
    <property type="component" value="Unassembled WGS sequence"/>
</dbReference>
<protein>
    <recommendedName>
        <fullName evidence="1">Heterokaryon incompatibility domain-containing protein</fullName>
    </recommendedName>
</protein>
<dbReference type="PANTHER" id="PTHR24148">
    <property type="entry name" value="ANKYRIN REPEAT DOMAIN-CONTAINING PROTEIN 39 HOMOLOG-RELATED"/>
    <property type="match status" value="1"/>
</dbReference>
<reference evidence="2" key="1">
    <citation type="journal article" date="2020" name="Stud. Mycol.">
        <title>101 Dothideomycetes genomes: a test case for predicting lifestyles and emergence of pathogens.</title>
        <authorList>
            <person name="Haridas S."/>
            <person name="Albert R."/>
            <person name="Binder M."/>
            <person name="Bloem J."/>
            <person name="Labutti K."/>
            <person name="Salamov A."/>
            <person name="Andreopoulos B."/>
            <person name="Baker S."/>
            <person name="Barry K."/>
            <person name="Bills G."/>
            <person name="Bluhm B."/>
            <person name="Cannon C."/>
            <person name="Castanera R."/>
            <person name="Culley D."/>
            <person name="Daum C."/>
            <person name="Ezra D."/>
            <person name="Gonzalez J."/>
            <person name="Henrissat B."/>
            <person name="Kuo A."/>
            <person name="Liang C."/>
            <person name="Lipzen A."/>
            <person name="Lutzoni F."/>
            <person name="Magnuson J."/>
            <person name="Mondo S."/>
            <person name="Nolan M."/>
            <person name="Ohm R."/>
            <person name="Pangilinan J."/>
            <person name="Park H.-J."/>
            <person name="Ramirez L."/>
            <person name="Alfaro M."/>
            <person name="Sun H."/>
            <person name="Tritt A."/>
            <person name="Yoshinaga Y."/>
            <person name="Zwiers L.-H."/>
            <person name="Turgeon B."/>
            <person name="Goodwin S."/>
            <person name="Spatafora J."/>
            <person name="Crous P."/>
            <person name="Grigoriev I."/>
        </authorList>
    </citation>
    <scope>NUCLEOTIDE SEQUENCE</scope>
    <source>
        <strain evidence="2">ATCC 74209</strain>
    </source>
</reference>
<dbReference type="OrthoDB" id="2157530at2759"/>
<feature type="non-terminal residue" evidence="2">
    <location>
        <position position="1"/>
    </location>
</feature>
<keyword evidence="3" id="KW-1185">Reference proteome</keyword>
<evidence type="ECO:0000259" key="1">
    <source>
        <dbReference type="Pfam" id="PF06985"/>
    </source>
</evidence>